<dbReference type="GO" id="GO:0005634">
    <property type="term" value="C:nucleus"/>
    <property type="evidence" value="ECO:0007669"/>
    <property type="project" value="TreeGrafter"/>
</dbReference>
<reference evidence="8 9" key="1">
    <citation type="journal article" date="2019" name="Sci. Rep.">
        <title>Comparative genomics of chytrid fungi reveal insights into the obligate biotrophic and pathogenic lifestyle of Synchytrium endobioticum.</title>
        <authorList>
            <person name="van de Vossenberg B.T.L.H."/>
            <person name="Warris S."/>
            <person name="Nguyen H.D.T."/>
            <person name="van Gent-Pelzer M.P.E."/>
            <person name="Joly D.L."/>
            <person name="van de Geest H.C."/>
            <person name="Bonants P.J.M."/>
            <person name="Smith D.S."/>
            <person name="Levesque C.A."/>
            <person name="van der Lee T.A.J."/>
        </authorList>
    </citation>
    <scope>NUCLEOTIDE SEQUENCE [LARGE SCALE GENOMIC DNA]</scope>
    <source>
        <strain evidence="8 9">JEL517</strain>
    </source>
</reference>
<keyword evidence="1" id="KW-0723">Serine/threonine-protein kinase</keyword>
<dbReference type="Proteomes" id="UP000319731">
    <property type="component" value="Unassembled WGS sequence"/>
</dbReference>
<dbReference type="PROSITE" id="PS50011">
    <property type="entry name" value="PROTEIN_KINASE_DOM"/>
    <property type="match status" value="1"/>
</dbReference>
<dbReference type="Gene3D" id="3.30.200.20">
    <property type="entry name" value="Phosphorylase Kinase, domain 1"/>
    <property type="match status" value="1"/>
</dbReference>
<keyword evidence="9" id="KW-1185">Reference proteome</keyword>
<dbReference type="SMART" id="SM00220">
    <property type="entry name" value="S_TKc"/>
    <property type="match status" value="1"/>
</dbReference>
<dbReference type="OrthoDB" id="3971676at2759"/>
<evidence type="ECO:0000256" key="5">
    <source>
        <dbReference type="ARBA" id="ARBA00022840"/>
    </source>
</evidence>
<dbReference type="GO" id="GO:0004674">
    <property type="term" value="F:protein serine/threonine kinase activity"/>
    <property type="evidence" value="ECO:0007669"/>
    <property type="project" value="UniProtKB-KW"/>
</dbReference>
<keyword evidence="3" id="KW-0547">Nucleotide-binding</keyword>
<keyword evidence="2" id="KW-0808">Transferase</keyword>
<sequence>MLTHHNHISGVHPLYYQQSNVSTSTANSARSPIPVAGSAQHYQQQQPPQQQRPQQYWVASSAAFRTQPIQKVQSTYHMMPPQNQQQQPQDCYYTQQQQQQQQQAAYIPYYAHPSNNAIIIDDFQSNDIRRQLFPGQPPSSSTLIPPFVPASSSYSNHSDESVVDALPSRQYVHPVSMRGRQLPSPPQHHQSVGRNVGNAPIVIQESPAQHHQRQQQGKVTRHAAAAGINMVPAISTAAVTGKRSRGGVAAEVIDLTMDTPEPVVKRRRVDKQAVGAPIMLTPVSAKASSFKDSEQHQDDENGYLIVKINDSIRNGRYKVLKVRGQGTFGRVVEAWDRERKVHVAIKIIRSQAKFKNAARGEVKILKHVQARDPSNKKQCIHLLEDFFIGDHMCMVFNLLGGSLYDCMRASRFSPFATHQIRELARQILEATAFLHSEKITHTDLKPENLMLDCKEFELQPLSKRTTATQIVLRDTRLTVIDMGSAVFHDDYHSSVVATRHYRAPEIILGTGWSYPCDIFAIGCILAELFTGSVLVPTVDETTHEEHLFMLEAILGKFPTRMVNSSPTFFPRGRVDYPKNDTRHERYMDVKALPRLEKTFRPRDQAERLLLDLVKKMLDLDPQARPTASEALRHPFLAEK</sequence>
<evidence type="ECO:0000256" key="1">
    <source>
        <dbReference type="ARBA" id="ARBA00022527"/>
    </source>
</evidence>
<feature type="compositionally biased region" description="Low complexity" evidence="6">
    <location>
        <begin position="43"/>
        <end position="54"/>
    </location>
</feature>
<dbReference type="InterPro" id="IPR011009">
    <property type="entry name" value="Kinase-like_dom_sf"/>
</dbReference>
<evidence type="ECO:0000259" key="7">
    <source>
        <dbReference type="PROSITE" id="PS50011"/>
    </source>
</evidence>
<evidence type="ECO:0000256" key="4">
    <source>
        <dbReference type="ARBA" id="ARBA00022777"/>
    </source>
</evidence>
<accession>A0A507CE34</accession>
<feature type="domain" description="Protein kinase" evidence="7">
    <location>
        <begin position="317"/>
        <end position="636"/>
    </location>
</feature>
<protein>
    <recommendedName>
        <fullName evidence="7">Protein kinase domain-containing protein</fullName>
    </recommendedName>
</protein>
<evidence type="ECO:0000313" key="8">
    <source>
        <dbReference type="EMBL" id="TPX37439.1"/>
    </source>
</evidence>
<dbReference type="InterPro" id="IPR051175">
    <property type="entry name" value="CLK_kinases"/>
</dbReference>
<dbReference type="Pfam" id="PF00069">
    <property type="entry name" value="Pkinase"/>
    <property type="match status" value="1"/>
</dbReference>
<dbReference type="Gene3D" id="1.10.510.10">
    <property type="entry name" value="Transferase(Phosphotransferase) domain 1"/>
    <property type="match status" value="1"/>
</dbReference>
<dbReference type="InterPro" id="IPR000719">
    <property type="entry name" value="Prot_kinase_dom"/>
</dbReference>
<evidence type="ECO:0000256" key="2">
    <source>
        <dbReference type="ARBA" id="ARBA00022679"/>
    </source>
</evidence>
<dbReference type="PROSITE" id="PS00108">
    <property type="entry name" value="PROTEIN_KINASE_ST"/>
    <property type="match status" value="1"/>
</dbReference>
<dbReference type="EMBL" id="QEAO01000002">
    <property type="protein sequence ID" value="TPX37439.1"/>
    <property type="molecule type" value="Genomic_DNA"/>
</dbReference>
<dbReference type="SUPFAM" id="SSF56112">
    <property type="entry name" value="Protein kinase-like (PK-like)"/>
    <property type="match status" value="1"/>
</dbReference>
<proteinExistence type="predicted"/>
<comment type="caution">
    <text evidence="8">The sequence shown here is derived from an EMBL/GenBank/DDBJ whole genome shotgun (WGS) entry which is preliminary data.</text>
</comment>
<dbReference type="PANTHER" id="PTHR45646:SF11">
    <property type="entry name" value="SERINE_THREONINE-PROTEIN KINASE DOA"/>
    <property type="match status" value="1"/>
</dbReference>
<dbReference type="PANTHER" id="PTHR45646">
    <property type="entry name" value="SERINE/THREONINE-PROTEIN KINASE DOA-RELATED"/>
    <property type="match status" value="1"/>
</dbReference>
<dbReference type="RefSeq" id="XP_031027350.1">
    <property type="nucleotide sequence ID" value="XM_031166677.1"/>
</dbReference>
<dbReference type="GO" id="GO:0005524">
    <property type="term" value="F:ATP binding"/>
    <property type="evidence" value="ECO:0007669"/>
    <property type="project" value="UniProtKB-KW"/>
</dbReference>
<keyword evidence="5" id="KW-0067">ATP-binding</keyword>
<dbReference type="GO" id="GO:0043484">
    <property type="term" value="P:regulation of RNA splicing"/>
    <property type="evidence" value="ECO:0007669"/>
    <property type="project" value="TreeGrafter"/>
</dbReference>
<evidence type="ECO:0000313" key="9">
    <source>
        <dbReference type="Proteomes" id="UP000319731"/>
    </source>
</evidence>
<gene>
    <name evidence="8" type="ORF">SmJEL517_g00748</name>
</gene>
<keyword evidence="4" id="KW-0418">Kinase</keyword>
<evidence type="ECO:0000256" key="6">
    <source>
        <dbReference type="SAM" id="MobiDB-lite"/>
    </source>
</evidence>
<name>A0A507CE34_9FUNG</name>
<dbReference type="STRING" id="1806994.A0A507CE34"/>
<dbReference type="GeneID" id="42001974"/>
<dbReference type="InterPro" id="IPR008271">
    <property type="entry name" value="Ser/Thr_kinase_AS"/>
</dbReference>
<feature type="region of interest" description="Disordered" evidence="6">
    <location>
        <begin position="22"/>
        <end position="54"/>
    </location>
</feature>
<organism evidence="8 9">
    <name type="scientific">Synchytrium microbalum</name>
    <dbReference type="NCBI Taxonomy" id="1806994"/>
    <lineage>
        <taxon>Eukaryota</taxon>
        <taxon>Fungi</taxon>
        <taxon>Fungi incertae sedis</taxon>
        <taxon>Chytridiomycota</taxon>
        <taxon>Chytridiomycota incertae sedis</taxon>
        <taxon>Chytridiomycetes</taxon>
        <taxon>Synchytriales</taxon>
        <taxon>Synchytriaceae</taxon>
        <taxon>Synchytrium</taxon>
    </lineage>
</organism>
<dbReference type="AlphaFoldDB" id="A0A507CE34"/>
<evidence type="ECO:0000256" key="3">
    <source>
        <dbReference type="ARBA" id="ARBA00022741"/>
    </source>
</evidence>